<organism evidence="2 3">
    <name type="scientific">Cladorrhinum samala</name>
    <dbReference type="NCBI Taxonomy" id="585594"/>
    <lineage>
        <taxon>Eukaryota</taxon>
        <taxon>Fungi</taxon>
        <taxon>Dikarya</taxon>
        <taxon>Ascomycota</taxon>
        <taxon>Pezizomycotina</taxon>
        <taxon>Sordariomycetes</taxon>
        <taxon>Sordariomycetidae</taxon>
        <taxon>Sordariales</taxon>
        <taxon>Podosporaceae</taxon>
        <taxon>Cladorrhinum</taxon>
    </lineage>
</organism>
<evidence type="ECO:0000313" key="2">
    <source>
        <dbReference type="EMBL" id="KAK4464332.1"/>
    </source>
</evidence>
<reference evidence="2" key="1">
    <citation type="journal article" date="2023" name="Mol. Phylogenet. Evol.">
        <title>Genome-scale phylogeny and comparative genomics of the fungal order Sordariales.</title>
        <authorList>
            <person name="Hensen N."/>
            <person name="Bonometti L."/>
            <person name="Westerberg I."/>
            <person name="Brannstrom I.O."/>
            <person name="Guillou S."/>
            <person name="Cros-Aarteil S."/>
            <person name="Calhoun S."/>
            <person name="Haridas S."/>
            <person name="Kuo A."/>
            <person name="Mondo S."/>
            <person name="Pangilinan J."/>
            <person name="Riley R."/>
            <person name="LaButti K."/>
            <person name="Andreopoulos B."/>
            <person name="Lipzen A."/>
            <person name="Chen C."/>
            <person name="Yan M."/>
            <person name="Daum C."/>
            <person name="Ng V."/>
            <person name="Clum A."/>
            <person name="Steindorff A."/>
            <person name="Ohm R.A."/>
            <person name="Martin F."/>
            <person name="Silar P."/>
            <person name="Natvig D.O."/>
            <person name="Lalanne C."/>
            <person name="Gautier V."/>
            <person name="Ament-Velasquez S.L."/>
            <person name="Kruys A."/>
            <person name="Hutchinson M.I."/>
            <person name="Powell A.J."/>
            <person name="Barry K."/>
            <person name="Miller A.N."/>
            <person name="Grigoriev I.V."/>
            <person name="Debuchy R."/>
            <person name="Gladieux P."/>
            <person name="Hiltunen Thoren M."/>
            <person name="Johannesson H."/>
        </authorList>
    </citation>
    <scope>NUCLEOTIDE SEQUENCE</scope>
    <source>
        <strain evidence="2">PSN324</strain>
    </source>
</reference>
<dbReference type="EMBL" id="MU864949">
    <property type="protein sequence ID" value="KAK4464332.1"/>
    <property type="molecule type" value="Genomic_DNA"/>
</dbReference>
<name>A0AAV9HXU8_9PEZI</name>
<evidence type="ECO:0000259" key="1">
    <source>
        <dbReference type="Pfam" id="PF12697"/>
    </source>
</evidence>
<dbReference type="Gene3D" id="3.40.50.1820">
    <property type="entry name" value="alpha/beta hydrolase"/>
    <property type="match status" value="1"/>
</dbReference>
<gene>
    <name evidence="2" type="ORF">QBC42DRAFT_197037</name>
</gene>
<dbReference type="InterPro" id="IPR050471">
    <property type="entry name" value="AB_hydrolase"/>
</dbReference>
<dbReference type="AlphaFoldDB" id="A0AAV9HXU8"/>
<dbReference type="PANTHER" id="PTHR43433">
    <property type="entry name" value="HYDROLASE, ALPHA/BETA FOLD FAMILY PROTEIN"/>
    <property type="match status" value="1"/>
</dbReference>
<accession>A0AAV9HXU8</accession>
<comment type="caution">
    <text evidence="2">The sequence shown here is derived from an EMBL/GenBank/DDBJ whole genome shotgun (WGS) entry which is preliminary data.</text>
</comment>
<dbReference type="PANTHER" id="PTHR43433:SF5">
    <property type="entry name" value="AB HYDROLASE-1 DOMAIN-CONTAINING PROTEIN"/>
    <property type="match status" value="1"/>
</dbReference>
<dbReference type="Proteomes" id="UP001321749">
    <property type="component" value="Unassembled WGS sequence"/>
</dbReference>
<evidence type="ECO:0000313" key="3">
    <source>
        <dbReference type="Proteomes" id="UP001321749"/>
    </source>
</evidence>
<reference evidence="2" key="2">
    <citation type="submission" date="2023-06" db="EMBL/GenBank/DDBJ databases">
        <authorList>
            <consortium name="Lawrence Berkeley National Laboratory"/>
            <person name="Mondo S.J."/>
            <person name="Hensen N."/>
            <person name="Bonometti L."/>
            <person name="Westerberg I."/>
            <person name="Brannstrom I.O."/>
            <person name="Guillou S."/>
            <person name="Cros-Aarteil S."/>
            <person name="Calhoun S."/>
            <person name="Haridas S."/>
            <person name="Kuo A."/>
            <person name="Pangilinan J."/>
            <person name="Riley R."/>
            <person name="Labutti K."/>
            <person name="Andreopoulos B."/>
            <person name="Lipzen A."/>
            <person name="Chen C."/>
            <person name="Yanf M."/>
            <person name="Daum C."/>
            <person name="Ng V."/>
            <person name="Clum A."/>
            <person name="Steindorff A."/>
            <person name="Ohm R."/>
            <person name="Martin F."/>
            <person name="Silar P."/>
            <person name="Natvig D."/>
            <person name="Lalanne C."/>
            <person name="Gautier V."/>
            <person name="Ament-Velasquez S.L."/>
            <person name="Kruys A."/>
            <person name="Hutchinson M.I."/>
            <person name="Powell A.J."/>
            <person name="Barry K."/>
            <person name="Miller A.N."/>
            <person name="Grigoriev I.V."/>
            <person name="Debuchy R."/>
            <person name="Gladieux P."/>
            <person name="Thoren M.H."/>
            <person name="Johannesson H."/>
        </authorList>
    </citation>
    <scope>NUCLEOTIDE SEQUENCE</scope>
    <source>
        <strain evidence="2">PSN324</strain>
    </source>
</reference>
<proteinExistence type="predicted"/>
<dbReference type="InterPro" id="IPR029058">
    <property type="entry name" value="AB_hydrolase_fold"/>
</dbReference>
<protein>
    <recommendedName>
        <fullName evidence="1">AB hydrolase-1 domain-containing protein</fullName>
    </recommendedName>
</protein>
<sequence>MSFQPGPSIPTVAETLSHPSYSTAIWKLQPDKQGLATVAEGRGGPFNISWEIHGEGPIKLIFIMGLGGLKSAWQRQTLYFGHENRTKYSVLVYDNRGIGDSDKPLMRYSTTEMALDAAELLASPQVGWLPSYPLPPSFQPSSSESRIHVTGISLGGMISQELALLIPSAVSSLNLCCTAANIENTTGFAENMANRASMLVPKSLDRSVGDAARQIFASSWLTSPDDAHLPSPGRTPKCLPPFPSEPETPYGRFESNAQRFVAQEMHKRLDPSRFGIKGFLLQLVAAGWHHKSEAQLKELAEKVGRERILVMHGTEDRMISPPHGEKLIRYLQPAAGIIVEGMGHAPSMERTEWFNKTLEERFEVGEKLDREG</sequence>
<feature type="domain" description="AB hydrolase-1" evidence="1">
    <location>
        <begin position="65"/>
        <end position="355"/>
    </location>
</feature>
<keyword evidence="3" id="KW-1185">Reference proteome</keyword>
<dbReference type="SUPFAM" id="SSF53474">
    <property type="entry name" value="alpha/beta-Hydrolases"/>
    <property type="match status" value="1"/>
</dbReference>
<dbReference type="InterPro" id="IPR000073">
    <property type="entry name" value="AB_hydrolase_1"/>
</dbReference>
<dbReference type="Pfam" id="PF12697">
    <property type="entry name" value="Abhydrolase_6"/>
    <property type="match status" value="1"/>
</dbReference>